<dbReference type="PANTHER" id="PTHR35010">
    <property type="entry name" value="BLL4672 PROTEIN-RELATED"/>
    <property type="match status" value="1"/>
</dbReference>
<name>A0A9X3F396_9BACT</name>
<gene>
    <name evidence="2" type="ORF">OV079_50575</name>
</gene>
<reference evidence="2" key="1">
    <citation type="submission" date="2022-11" db="EMBL/GenBank/DDBJ databases">
        <title>Minimal conservation of predation-associated metabolite biosynthetic gene clusters underscores biosynthetic potential of Myxococcota including descriptions for ten novel species: Archangium lansinium sp. nov., Myxococcus landrumus sp. nov., Nannocystis bai.</title>
        <authorList>
            <person name="Ahearne A."/>
            <person name="Stevens C."/>
            <person name="Phillips K."/>
        </authorList>
    </citation>
    <scope>NUCLEOTIDE SEQUENCE</scope>
    <source>
        <strain evidence="2">Na p29</strain>
    </source>
</reference>
<dbReference type="Pfam" id="PF01381">
    <property type="entry name" value="HTH_3"/>
    <property type="match status" value="1"/>
</dbReference>
<dbReference type="PANTHER" id="PTHR35010:SF4">
    <property type="entry name" value="BLL5781 PROTEIN"/>
    <property type="match status" value="1"/>
</dbReference>
<protein>
    <submittedName>
        <fullName evidence="2">Helix-turn-helix transcriptional regulator</fullName>
    </submittedName>
</protein>
<dbReference type="InterPro" id="IPR001387">
    <property type="entry name" value="Cro/C1-type_HTH"/>
</dbReference>
<dbReference type="GO" id="GO:0003677">
    <property type="term" value="F:DNA binding"/>
    <property type="evidence" value="ECO:0007669"/>
    <property type="project" value="InterPro"/>
</dbReference>
<dbReference type="AlphaFoldDB" id="A0A9X3F396"/>
<feature type="domain" description="HTH cro/C1-type" evidence="1">
    <location>
        <begin position="12"/>
        <end position="66"/>
    </location>
</feature>
<dbReference type="InterPro" id="IPR041413">
    <property type="entry name" value="MLTR_LBD"/>
</dbReference>
<dbReference type="SMART" id="SM00530">
    <property type="entry name" value="HTH_XRE"/>
    <property type="match status" value="1"/>
</dbReference>
<dbReference type="RefSeq" id="WP_267777720.1">
    <property type="nucleotide sequence ID" value="NZ_JAPNKE010000002.1"/>
</dbReference>
<organism evidence="2 3">
    <name type="scientific">Nannocystis pusilla</name>
    <dbReference type="NCBI Taxonomy" id="889268"/>
    <lineage>
        <taxon>Bacteria</taxon>
        <taxon>Pseudomonadati</taxon>
        <taxon>Myxococcota</taxon>
        <taxon>Polyangia</taxon>
        <taxon>Nannocystales</taxon>
        <taxon>Nannocystaceae</taxon>
        <taxon>Nannocystis</taxon>
    </lineage>
</organism>
<dbReference type="EMBL" id="JAPNKE010000002">
    <property type="protein sequence ID" value="MCY1013644.1"/>
    <property type="molecule type" value="Genomic_DNA"/>
</dbReference>
<evidence type="ECO:0000313" key="2">
    <source>
        <dbReference type="EMBL" id="MCY1013644.1"/>
    </source>
</evidence>
<dbReference type="SUPFAM" id="SSF47413">
    <property type="entry name" value="lambda repressor-like DNA-binding domains"/>
    <property type="match status" value="1"/>
</dbReference>
<evidence type="ECO:0000313" key="3">
    <source>
        <dbReference type="Proteomes" id="UP001150924"/>
    </source>
</evidence>
<sequence length="255" mass="27516">MQSPTRPIGTLLRQWREQRHMSQLALAATANISTKHVSFLESGRATPSRDMVLKLADVLSIPLRARNALLLAAGHAPMYSQHPLDAPELASARRAIDLLLAGHEPYPAIAIDRHWNLVAANRAFAPLVSDLPARLREPPMNVLRASLAPDGLWPRIVNAAEWRAHVLQRLQQQIDASADPVLVALHAELGGGRAVAAHGTDLVATLRLRVGDVVLSFLSTTTIFGSPVDVTLSELAIESFFPADPATAEALRHGG</sequence>
<comment type="caution">
    <text evidence="2">The sequence shown here is derived from an EMBL/GenBank/DDBJ whole genome shotgun (WGS) entry which is preliminary data.</text>
</comment>
<accession>A0A9X3F396</accession>
<keyword evidence="3" id="KW-1185">Reference proteome</keyword>
<dbReference type="Gene3D" id="1.10.260.40">
    <property type="entry name" value="lambda repressor-like DNA-binding domains"/>
    <property type="match status" value="1"/>
</dbReference>
<proteinExistence type="predicted"/>
<dbReference type="PROSITE" id="PS50943">
    <property type="entry name" value="HTH_CROC1"/>
    <property type="match status" value="1"/>
</dbReference>
<dbReference type="Pfam" id="PF17765">
    <property type="entry name" value="MLTR_LBD"/>
    <property type="match status" value="1"/>
</dbReference>
<evidence type="ECO:0000259" key="1">
    <source>
        <dbReference type="PROSITE" id="PS50943"/>
    </source>
</evidence>
<dbReference type="CDD" id="cd00093">
    <property type="entry name" value="HTH_XRE"/>
    <property type="match status" value="1"/>
</dbReference>
<dbReference type="Gene3D" id="3.30.450.180">
    <property type="match status" value="1"/>
</dbReference>
<dbReference type="Proteomes" id="UP001150924">
    <property type="component" value="Unassembled WGS sequence"/>
</dbReference>
<dbReference type="InterPro" id="IPR010982">
    <property type="entry name" value="Lambda_DNA-bd_dom_sf"/>
</dbReference>